<organism evidence="4 5">
    <name type="scientific">Jaminaea rosea</name>
    <dbReference type="NCBI Taxonomy" id="1569628"/>
    <lineage>
        <taxon>Eukaryota</taxon>
        <taxon>Fungi</taxon>
        <taxon>Dikarya</taxon>
        <taxon>Basidiomycota</taxon>
        <taxon>Ustilaginomycotina</taxon>
        <taxon>Exobasidiomycetes</taxon>
        <taxon>Microstromatales</taxon>
        <taxon>Microstromatales incertae sedis</taxon>
        <taxon>Jaminaea</taxon>
    </lineage>
</organism>
<feature type="region of interest" description="Disordered" evidence="2">
    <location>
        <begin position="1052"/>
        <end position="1082"/>
    </location>
</feature>
<sequence length="1198" mass="128954">MPPERRSQTGSSPAVRDKFSSGSAAALALSSRRTGEGLSYDEQVTRELQDAGGTLLYQEPRPDGGPRRPMNAFLIYARWRRMQMSQDTSKFPILLPISDSEDPSSYVVMSDGTKKRKKGPKPSDISAALGDEWTRLSTAAQRPFHAKANELRAEFDAANPEYKFTRGPKGAAKQRRLEKQRLAAMGNVEVGGMAEGMYAMGDATPQHLPGGRRRQLSDLSSPPMSLTASGACAAYSHPGQVRYHYDEQHHQQQQRLLHLGQLPQSQQHPYSDSLPGRRLSLASQGRSPKYLQHAPQSRVTSVPMVAVGGTIPSTLAASGQPWHHAAPRPLAMGGRQRSLSYGQRISYVQHSTANVPSQRMPHTLFMNERNGRQRELDAGTSSSSLKLNASPEGFHERVLVDSNESSSASSPHQQSPRGRPNFPDLAPHHRHRNRIQPHSLHQLAAPRSSIGAGHIQDQPRDSLVHPSGGGALGLHNPEPALPPYSGSEENKERTWLAPTPVGRTRAASMRTIYEGSGPGAQSGSQTHWAATLQDERTSQLRRTYQARDEEEAQSPHALSLRTRQGDAGTERSQRLPLDGGMLPLNGGMVGPASYTHAYTRGQVQAKETLRPDTHQHSQLHVSSSNGHSHPLLPQQQNASAWLGGPALTTQRGPLSYAEPLNLPTIRGSPASIARDYSNSQQLAPLLAPSWPSTQKRRRQSLSIQELTERWENGASSAQMGNEYEEDRHNSTLARFASVAAGVDSRCQTGAITATGDHGGMPMDETTIAGQSGLNNAILPSAEPFYPGRPHPDSHLASATQSASAAPGGAVKIEDENPFAYRPPDDSFEVESEAEREAQARQSAVESRRICDDIPVPASMSMLFDGTADTAAAAGRAQTAHGIPTILRAAARATLMSAGSEGIDGNFAPVVGTSHSEPWFGPGSQQEVEAGNNANVSNDPWVALWQRHNQQRQAGLFGHSPPEVAPQQQLGSGSVDVPLLSAPATAVHQSAGVASQYHPATPVLTPSSYHDAIQMPRNGGNDDRGEGQIDPSHLTTAHYDAAHVLHFWKTPPTQQVPLQPDRSSMNTGLKPTTASGASEPTLTSPLTNALQLERNDPGEAEKRLAANHELVKRAVEDVERGQTSPGVGVKETIMSSTGIHDGRPKTTGAMNGRVKKMPELQLASDEHDGRDSGDDGDDEDEDEMVNVIGGENGESSCTA</sequence>
<keyword evidence="1" id="KW-0238">DNA-binding</keyword>
<dbReference type="SMART" id="SM00398">
    <property type="entry name" value="HMG"/>
    <property type="match status" value="1"/>
</dbReference>
<dbReference type="GO" id="GO:0005634">
    <property type="term" value="C:nucleus"/>
    <property type="evidence" value="ECO:0007669"/>
    <property type="project" value="UniProtKB-UniRule"/>
</dbReference>
<dbReference type="OrthoDB" id="1919336at2759"/>
<feature type="region of interest" description="Disordered" evidence="2">
    <location>
        <begin position="204"/>
        <end position="223"/>
    </location>
</feature>
<dbReference type="Pfam" id="PF00505">
    <property type="entry name" value="HMG_box"/>
    <property type="match status" value="1"/>
</dbReference>
<feature type="region of interest" description="Disordered" evidence="2">
    <location>
        <begin position="535"/>
        <end position="581"/>
    </location>
</feature>
<dbReference type="GO" id="GO:0003677">
    <property type="term" value="F:DNA binding"/>
    <property type="evidence" value="ECO:0007669"/>
    <property type="project" value="UniProtKB-UniRule"/>
</dbReference>
<keyword evidence="1" id="KW-0539">Nucleus</keyword>
<dbReference type="SUPFAM" id="SSF47095">
    <property type="entry name" value="HMG-box"/>
    <property type="match status" value="1"/>
</dbReference>
<feature type="region of interest" description="Disordered" evidence="2">
    <location>
        <begin position="1"/>
        <end position="22"/>
    </location>
</feature>
<feature type="region of interest" description="Disordered" evidence="2">
    <location>
        <begin position="610"/>
        <end position="633"/>
    </location>
</feature>
<feature type="region of interest" description="Disordered" evidence="2">
    <location>
        <begin position="778"/>
        <end position="847"/>
    </location>
</feature>
<evidence type="ECO:0000313" key="5">
    <source>
        <dbReference type="Proteomes" id="UP000245884"/>
    </source>
</evidence>
<dbReference type="InterPro" id="IPR036910">
    <property type="entry name" value="HMG_box_dom_sf"/>
</dbReference>
<feature type="region of interest" description="Disordered" evidence="2">
    <location>
        <begin position="265"/>
        <end position="296"/>
    </location>
</feature>
<evidence type="ECO:0000313" key="4">
    <source>
        <dbReference type="EMBL" id="PWN27735.1"/>
    </source>
</evidence>
<proteinExistence type="predicted"/>
<dbReference type="GeneID" id="37031008"/>
<feature type="region of interest" description="Disordered" evidence="2">
    <location>
        <begin position="400"/>
        <end position="429"/>
    </location>
</feature>
<dbReference type="Gene3D" id="1.10.30.10">
    <property type="entry name" value="High mobility group box domain"/>
    <property type="match status" value="1"/>
</dbReference>
<dbReference type="EMBL" id="KZ819667">
    <property type="protein sequence ID" value="PWN27735.1"/>
    <property type="molecule type" value="Genomic_DNA"/>
</dbReference>
<dbReference type="RefSeq" id="XP_025362347.1">
    <property type="nucleotide sequence ID" value="XM_025509185.1"/>
</dbReference>
<accession>A0A316UX82</accession>
<reference evidence="4 5" key="1">
    <citation type="journal article" date="2018" name="Mol. Biol. Evol.">
        <title>Broad Genomic Sampling Reveals a Smut Pathogenic Ancestry of the Fungal Clade Ustilaginomycotina.</title>
        <authorList>
            <person name="Kijpornyongpan T."/>
            <person name="Mondo S.J."/>
            <person name="Barry K."/>
            <person name="Sandor L."/>
            <person name="Lee J."/>
            <person name="Lipzen A."/>
            <person name="Pangilinan J."/>
            <person name="LaButti K."/>
            <person name="Hainaut M."/>
            <person name="Henrissat B."/>
            <person name="Grigoriev I.V."/>
            <person name="Spatafora J.W."/>
            <person name="Aime M.C."/>
        </authorList>
    </citation>
    <scope>NUCLEOTIDE SEQUENCE [LARGE SCALE GENOMIC DNA]</scope>
    <source>
        <strain evidence="4 5">MCA 5214</strain>
    </source>
</reference>
<keyword evidence="5" id="KW-1185">Reference proteome</keyword>
<feature type="compositionally biased region" description="Acidic residues" evidence="2">
    <location>
        <begin position="1173"/>
        <end position="1183"/>
    </location>
</feature>
<feature type="compositionally biased region" description="Low complexity" evidence="2">
    <location>
        <begin position="402"/>
        <end position="416"/>
    </location>
</feature>
<name>A0A316UX82_9BASI</name>
<feature type="region of interest" description="Disordered" evidence="2">
    <location>
        <begin position="102"/>
        <end position="127"/>
    </location>
</feature>
<dbReference type="PROSITE" id="PS50118">
    <property type="entry name" value="HMG_BOX_2"/>
    <property type="match status" value="1"/>
</dbReference>
<evidence type="ECO:0000259" key="3">
    <source>
        <dbReference type="PROSITE" id="PS50118"/>
    </source>
</evidence>
<dbReference type="AlphaFoldDB" id="A0A316UX82"/>
<dbReference type="InterPro" id="IPR009071">
    <property type="entry name" value="HMG_box_dom"/>
</dbReference>
<dbReference type="STRING" id="1569628.A0A316UX82"/>
<feature type="compositionally biased region" description="Polar residues" evidence="2">
    <location>
        <begin position="616"/>
        <end position="633"/>
    </location>
</feature>
<evidence type="ECO:0000256" key="1">
    <source>
        <dbReference type="PROSITE-ProRule" id="PRU00267"/>
    </source>
</evidence>
<dbReference type="Proteomes" id="UP000245884">
    <property type="component" value="Unassembled WGS sequence"/>
</dbReference>
<evidence type="ECO:0000256" key="2">
    <source>
        <dbReference type="SAM" id="MobiDB-lite"/>
    </source>
</evidence>
<feature type="domain" description="HMG box" evidence="3">
    <location>
        <begin position="66"/>
        <end position="163"/>
    </location>
</feature>
<feature type="region of interest" description="Disordered" evidence="2">
    <location>
        <begin position="451"/>
        <end position="503"/>
    </location>
</feature>
<gene>
    <name evidence="4" type="ORF">BDZ90DRAFT_279506</name>
</gene>
<feature type="region of interest" description="Disordered" evidence="2">
    <location>
        <begin position="1135"/>
        <end position="1198"/>
    </location>
</feature>
<feature type="compositionally biased region" description="Basic and acidic residues" evidence="2">
    <location>
        <begin position="1163"/>
        <end position="1172"/>
    </location>
</feature>
<protein>
    <recommendedName>
        <fullName evidence="3">HMG box domain-containing protein</fullName>
    </recommendedName>
</protein>
<feature type="DNA-binding region" description="HMG box" evidence="1">
    <location>
        <begin position="66"/>
        <end position="163"/>
    </location>
</feature>